<dbReference type="InterPro" id="IPR036770">
    <property type="entry name" value="Ankyrin_rpt-contain_sf"/>
</dbReference>
<evidence type="ECO:0000313" key="3">
    <source>
        <dbReference type="Proteomes" id="UP001230051"/>
    </source>
</evidence>
<dbReference type="AlphaFoldDB" id="A0AAD8FXA8"/>
<keyword evidence="1" id="KW-0040">ANK repeat</keyword>
<keyword evidence="3" id="KW-1185">Reference proteome</keyword>
<evidence type="ECO:0000256" key="1">
    <source>
        <dbReference type="PROSITE-ProRule" id="PRU00023"/>
    </source>
</evidence>
<comment type="caution">
    <text evidence="2">The sequence shown here is derived from an EMBL/GenBank/DDBJ whole genome shotgun (WGS) entry which is preliminary data.</text>
</comment>
<evidence type="ECO:0000313" key="2">
    <source>
        <dbReference type="EMBL" id="KAK1160710.1"/>
    </source>
</evidence>
<dbReference type="SMART" id="SM00248">
    <property type="entry name" value="ANK"/>
    <property type="match status" value="2"/>
</dbReference>
<dbReference type="Pfam" id="PF00023">
    <property type="entry name" value="Ank"/>
    <property type="match status" value="1"/>
</dbReference>
<dbReference type="Gene3D" id="1.25.40.20">
    <property type="entry name" value="Ankyrin repeat-containing domain"/>
    <property type="match status" value="1"/>
</dbReference>
<dbReference type="InterPro" id="IPR052391">
    <property type="entry name" value="E3_Ligase-Neurotoxin"/>
</dbReference>
<name>A0AAD8FXA8_ACIOX</name>
<sequence>MPWNARAPSTCGRSDYKTEKQCKQTSFAFYQAVRDLLPVWVLEDTRTMEAFHWEEDGRACAYSPSEALLYALVHDHQPYARYLLAKYSGSALDMPSKSFCCCCRCQSGSSAAPHLAMAVRYNRIDILKMILKTLKEDFAESDRDGYMNRRGCVHAEGGKTPLHLACDLARPECLVLLLGHAASPYVTDCSGDTPLDTLLQQMRQSELDTRLKRVCLSHLILFMPELRFKMKKQLLDNEELWQSLVGEQTFQWLSGQSPPSLFMSCMQSLIRTISPEHFPEGLDALPVPDFLKPLDFRLQ</sequence>
<dbReference type="InterPro" id="IPR002110">
    <property type="entry name" value="Ankyrin_rpt"/>
</dbReference>
<protein>
    <submittedName>
        <fullName evidence="2">Ankyrin repeat domain-containing protein 9-like</fullName>
    </submittedName>
</protein>
<gene>
    <name evidence="2" type="primary">ANKRD9</name>
    <name evidence="2" type="ORF">AOXY_G21002</name>
</gene>
<dbReference type="Proteomes" id="UP001230051">
    <property type="component" value="Unassembled WGS sequence"/>
</dbReference>
<accession>A0AAD8FXA8</accession>
<proteinExistence type="predicted"/>
<dbReference type="PANTHER" id="PTHR24133:SF16">
    <property type="entry name" value="ANKYRIN REPEAT DOMAIN-CONTAINING PROTEIN 9"/>
    <property type="match status" value="1"/>
</dbReference>
<dbReference type="EMBL" id="JAGXEW010000020">
    <property type="protein sequence ID" value="KAK1160710.1"/>
    <property type="molecule type" value="Genomic_DNA"/>
</dbReference>
<dbReference type="PANTHER" id="PTHR24133">
    <property type="entry name" value="ANKYRIN DOMAIN-CONTAINING"/>
    <property type="match status" value="1"/>
</dbReference>
<feature type="repeat" description="ANK" evidence="1">
    <location>
        <begin position="157"/>
        <end position="189"/>
    </location>
</feature>
<organism evidence="2 3">
    <name type="scientific">Acipenser oxyrinchus oxyrinchus</name>
    <dbReference type="NCBI Taxonomy" id="40147"/>
    <lineage>
        <taxon>Eukaryota</taxon>
        <taxon>Metazoa</taxon>
        <taxon>Chordata</taxon>
        <taxon>Craniata</taxon>
        <taxon>Vertebrata</taxon>
        <taxon>Euteleostomi</taxon>
        <taxon>Actinopterygii</taxon>
        <taxon>Chondrostei</taxon>
        <taxon>Acipenseriformes</taxon>
        <taxon>Acipenseridae</taxon>
        <taxon>Acipenser</taxon>
    </lineage>
</organism>
<dbReference type="SUPFAM" id="SSF48403">
    <property type="entry name" value="Ankyrin repeat"/>
    <property type="match status" value="1"/>
</dbReference>
<dbReference type="PROSITE" id="PS50088">
    <property type="entry name" value="ANK_REPEAT"/>
    <property type="match status" value="1"/>
</dbReference>
<reference evidence="2" key="1">
    <citation type="submission" date="2022-02" db="EMBL/GenBank/DDBJ databases">
        <title>Atlantic sturgeon de novo genome assembly.</title>
        <authorList>
            <person name="Stock M."/>
            <person name="Klopp C."/>
            <person name="Guiguen Y."/>
            <person name="Cabau C."/>
            <person name="Parinello H."/>
            <person name="Santidrian Yebra-Pimentel E."/>
            <person name="Kuhl H."/>
            <person name="Dirks R.P."/>
            <person name="Guessner J."/>
            <person name="Wuertz S."/>
            <person name="Du K."/>
            <person name="Schartl M."/>
        </authorList>
    </citation>
    <scope>NUCLEOTIDE SEQUENCE</scope>
    <source>
        <strain evidence="2">STURGEONOMICS-FGT-2020</strain>
        <tissue evidence="2">Whole blood</tissue>
    </source>
</reference>